<comment type="caution">
    <text evidence="4">The sequence shown here is derived from an EMBL/GenBank/DDBJ whole genome shotgun (WGS) entry which is preliminary data.</text>
</comment>
<dbReference type="InterPro" id="IPR049492">
    <property type="entry name" value="BD-FAE-like_dom"/>
</dbReference>
<name>A0ABD5VFH3_9EURY</name>
<dbReference type="PANTHER" id="PTHR48081">
    <property type="entry name" value="AB HYDROLASE SUPERFAMILY PROTEIN C4A8.06C"/>
    <property type="match status" value="1"/>
</dbReference>
<gene>
    <name evidence="4" type="ORF">ACFQGB_07415</name>
</gene>
<feature type="domain" description="BD-FAE-like" evidence="3">
    <location>
        <begin position="89"/>
        <end position="283"/>
    </location>
</feature>
<evidence type="ECO:0000313" key="4">
    <source>
        <dbReference type="EMBL" id="MFC6952691.1"/>
    </source>
</evidence>
<dbReference type="Proteomes" id="UP001596395">
    <property type="component" value="Unassembled WGS sequence"/>
</dbReference>
<dbReference type="Gene3D" id="3.40.50.1820">
    <property type="entry name" value="alpha/beta hydrolase"/>
    <property type="match status" value="1"/>
</dbReference>
<evidence type="ECO:0000313" key="5">
    <source>
        <dbReference type="Proteomes" id="UP001596395"/>
    </source>
</evidence>
<proteinExistence type="predicted"/>
<dbReference type="InterPro" id="IPR050300">
    <property type="entry name" value="GDXG_lipolytic_enzyme"/>
</dbReference>
<sequence length="330" mass="34791">MGWERRRWLRALGVAGATGVAGCAGRGTGTTGTATDGGSTTRATSVTETLTETATAESELLGDPDAETELATVYRDVQFRDTEDGRLLLDYYRPRDVEGPVPLVVHVHGGAWAFGSKGGGRFRRVPLSEGAAFASVGYRLSDEASFPGPVRDVVAAMAWCREHADALGVDPDAVGLTGESAGGHLSTLVAAAPDVSNLRPAGVSARAARASCVVSVSGVYDFGVEDGGVGGTLVRRFLGCEDQACEPQRTQASPVTHLDASDAPALLYHGTADRVVPYRQAERYVAAAEDAGMPVSLVTGEGGAHVTPYAGDWGDRYERRQREFLREHLW</sequence>
<evidence type="ECO:0000256" key="2">
    <source>
        <dbReference type="SAM" id="MobiDB-lite"/>
    </source>
</evidence>
<reference evidence="4 5" key="1">
    <citation type="journal article" date="2019" name="Int. J. Syst. Evol. Microbiol.">
        <title>The Global Catalogue of Microorganisms (GCM) 10K type strain sequencing project: providing services to taxonomists for standard genome sequencing and annotation.</title>
        <authorList>
            <consortium name="The Broad Institute Genomics Platform"/>
            <consortium name="The Broad Institute Genome Sequencing Center for Infectious Disease"/>
            <person name="Wu L."/>
            <person name="Ma J."/>
        </authorList>
    </citation>
    <scope>NUCLEOTIDE SEQUENCE [LARGE SCALE GENOMIC DNA]</scope>
    <source>
        <strain evidence="4 5">GX26</strain>
    </source>
</reference>
<feature type="region of interest" description="Disordered" evidence="2">
    <location>
        <begin position="20"/>
        <end position="45"/>
    </location>
</feature>
<dbReference type="InterPro" id="IPR029058">
    <property type="entry name" value="AB_hydrolase_fold"/>
</dbReference>
<accession>A0ABD5VFH3</accession>
<protein>
    <submittedName>
        <fullName evidence="4">Alpha/beta hydrolase fold domain-containing protein</fullName>
    </submittedName>
</protein>
<evidence type="ECO:0000256" key="1">
    <source>
        <dbReference type="ARBA" id="ARBA00022801"/>
    </source>
</evidence>
<dbReference type="Pfam" id="PF20434">
    <property type="entry name" value="BD-FAE"/>
    <property type="match status" value="1"/>
</dbReference>
<dbReference type="EMBL" id="JBHSXN010000001">
    <property type="protein sequence ID" value="MFC6952691.1"/>
    <property type="molecule type" value="Genomic_DNA"/>
</dbReference>
<dbReference type="RefSeq" id="WP_336349648.1">
    <property type="nucleotide sequence ID" value="NZ_JAZAQL010000001.1"/>
</dbReference>
<evidence type="ECO:0000259" key="3">
    <source>
        <dbReference type="Pfam" id="PF20434"/>
    </source>
</evidence>
<dbReference type="AlphaFoldDB" id="A0ABD5VFH3"/>
<organism evidence="4 5">
    <name type="scientific">Halorubellus litoreus</name>
    <dbReference type="NCBI Taxonomy" id="755308"/>
    <lineage>
        <taxon>Archaea</taxon>
        <taxon>Methanobacteriati</taxon>
        <taxon>Methanobacteriota</taxon>
        <taxon>Stenosarchaea group</taxon>
        <taxon>Halobacteria</taxon>
        <taxon>Halobacteriales</taxon>
        <taxon>Halorubellaceae</taxon>
        <taxon>Halorubellus</taxon>
    </lineage>
</organism>
<dbReference type="GO" id="GO:0016787">
    <property type="term" value="F:hydrolase activity"/>
    <property type="evidence" value="ECO:0007669"/>
    <property type="project" value="UniProtKB-KW"/>
</dbReference>
<feature type="compositionally biased region" description="Low complexity" evidence="2">
    <location>
        <begin position="31"/>
        <end position="45"/>
    </location>
</feature>
<keyword evidence="1 4" id="KW-0378">Hydrolase</keyword>
<dbReference type="SUPFAM" id="SSF53474">
    <property type="entry name" value="alpha/beta-Hydrolases"/>
    <property type="match status" value="1"/>
</dbReference>
<dbReference type="PROSITE" id="PS51257">
    <property type="entry name" value="PROKAR_LIPOPROTEIN"/>
    <property type="match status" value="1"/>
</dbReference>
<keyword evidence="5" id="KW-1185">Reference proteome</keyword>